<dbReference type="AlphaFoldDB" id="A0A919SNL0"/>
<protein>
    <submittedName>
        <fullName evidence="1">Uncharacterized protein</fullName>
    </submittedName>
</protein>
<comment type="caution">
    <text evidence="1">The sequence shown here is derived from an EMBL/GenBank/DDBJ whole genome shotgun (WGS) entry which is preliminary data.</text>
</comment>
<dbReference type="EMBL" id="BOQL01000060">
    <property type="protein sequence ID" value="GIM76140.1"/>
    <property type="molecule type" value="Genomic_DNA"/>
</dbReference>
<organism evidence="1 2">
    <name type="scientific">Actinoplanes auranticolor</name>
    <dbReference type="NCBI Taxonomy" id="47988"/>
    <lineage>
        <taxon>Bacteria</taxon>
        <taxon>Bacillati</taxon>
        <taxon>Actinomycetota</taxon>
        <taxon>Actinomycetes</taxon>
        <taxon>Micromonosporales</taxon>
        <taxon>Micromonosporaceae</taxon>
        <taxon>Actinoplanes</taxon>
    </lineage>
</organism>
<proteinExistence type="predicted"/>
<evidence type="ECO:0000313" key="2">
    <source>
        <dbReference type="Proteomes" id="UP000681340"/>
    </source>
</evidence>
<sequence>MPGCRAAVALERDLAGLLRAAGFARVDTEPYRLHTPFNTHIAGVAFAATSAECSRAA</sequence>
<keyword evidence="2" id="KW-1185">Reference proteome</keyword>
<reference evidence="1" key="1">
    <citation type="submission" date="2021-03" db="EMBL/GenBank/DDBJ databases">
        <title>Whole genome shotgun sequence of Actinoplanes auranticolor NBRC 12245.</title>
        <authorList>
            <person name="Komaki H."/>
            <person name="Tamura T."/>
        </authorList>
    </citation>
    <scope>NUCLEOTIDE SEQUENCE</scope>
    <source>
        <strain evidence="1">NBRC 12245</strain>
    </source>
</reference>
<dbReference type="Proteomes" id="UP000681340">
    <property type="component" value="Unassembled WGS sequence"/>
</dbReference>
<accession>A0A919SNL0</accession>
<name>A0A919SNL0_9ACTN</name>
<gene>
    <name evidence="1" type="ORF">Aau02nite_69460</name>
</gene>
<evidence type="ECO:0000313" key="1">
    <source>
        <dbReference type="EMBL" id="GIM76140.1"/>
    </source>
</evidence>